<protein>
    <submittedName>
        <fullName evidence="1">Uncharacterized protein</fullName>
    </submittedName>
</protein>
<organism evidence="1 2">
    <name type="scientific">Cyclobacterium marinum (strain ATCC 25205 / DSM 745 / LMG 13164 / NCIMB 1802)</name>
    <name type="common">Flectobacillus marinus</name>
    <dbReference type="NCBI Taxonomy" id="880070"/>
    <lineage>
        <taxon>Bacteria</taxon>
        <taxon>Pseudomonadati</taxon>
        <taxon>Bacteroidota</taxon>
        <taxon>Cytophagia</taxon>
        <taxon>Cytophagales</taxon>
        <taxon>Cyclobacteriaceae</taxon>
        <taxon>Cyclobacterium</taxon>
    </lineage>
</organism>
<sequence>MAIELATVDELAEAIWIEKKWKTFFNFGLSCASLTLDRKT</sequence>
<dbReference type="Proteomes" id="UP000001635">
    <property type="component" value="Chromosome"/>
</dbReference>
<dbReference type="AlphaFoldDB" id="G0J4X2"/>
<dbReference type="STRING" id="880070.Cycma_2224"/>
<reference evidence="2" key="1">
    <citation type="submission" date="2011-07" db="EMBL/GenBank/DDBJ databases">
        <title>The complete genome of Cyclobacterium marinum DSM 745.</title>
        <authorList>
            <person name="Lucas S."/>
            <person name="Han J."/>
            <person name="Lapidus A."/>
            <person name="Bruce D."/>
            <person name="Goodwin L."/>
            <person name="Pitluck S."/>
            <person name="Peters L."/>
            <person name="Kyrpides N."/>
            <person name="Mavromatis K."/>
            <person name="Ivanova N."/>
            <person name="Ovchinnikova G."/>
            <person name="Chertkov O."/>
            <person name="Detter J.C."/>
            <person name="Tapia R."/>
            <person name="Han C."/>
            <person name="Land M."/>
            <person name="Hauser L."/>
            <person name="Markowitz V."/>
            <person name="Cheng J.-F."/>
            <person name="Hugenholtz P."/>
            <person name="Woyke T."/>
            <person name="Wu D."/>
            <person name="Tindall B."/>
            <person name="Schuetze A."/>
            <person name="Brambilla E."/>
            <person name="Klenk H.-P."/>
            <person name="Eisen J.A."/>
        </authorList>
    </citation>
    <scope>NUCLEOTIDE SEQUENCE [LARGE SCALE GENOMIC DNA]</scope>
    <source>
        <strain evidence="2">ATCC 25205 / DSM 745 / LMG 13164 / NCIMB 1802</strain>
    </source>
</reference>
<keyword evidence="2" id="KW-1185">Reference proteome</keyword>
<gene>
    <name evidence="1" type="ordered locus">Cycma_2224</name>
</gene>
<dbReference type="RefSeq" id="WP_014020259.1">
    <property type="nucleotide sequence ID" value="NC_015914.1"/>
</dbReference>
<dbReference type="EMBL" id="CP002955">
    <property type="protein sequence ID" value="AEL25966.1"/>
    <property type="molecule type" value="Genomic_DNA"/>
</dbReference>
<dbReference type="KEGG" id="cmr:Cycma_2224"/>
<dbReference type="HOGENOM" id="CLU_3288339_0_0_10"/>
<evidence type="ECO:0000313" key="2">
    <source>
        <dbReference type="Proteomes" id="UP000001635"/>
    </source>
</evidence>
<name>G0J4X2_CYCMS</name>
<proteinExistence type="predicted"/>
<evidence type="ECO:0000313" key="1">
    <source>
        <dbReference type="EMBL" id="AEL25966.1"/>
    </source>
</evidence>
<accession>G0J4X2</accession>